<feature type="domain" description="HTH merR-type" evidence="2">
    <location>
        <begin position="2"/>
        <end position="72"/>
    </location>
</feature>
<evidence type="ECO:0000313" key="3">
    <source>
        <dbReference type="EMBL" id="GLV53680.1"/>
    </source>
</evidence>
<dbReference type="SMART" id="SM00871">
    <property type="entry name" value="AraC_E_bind"/>
    <property type="match status" value="1"/>
</dbReference>
<gene>
    <name evidence="3" type="ORF">KDH_05320</name>
</gene>
<dbReference type="CDD" id="cd01107">
    <property type="entry name" value="HTH_BmrR"/>
    <property type="match status" value="1"/>
</dbReference>
<reference evidence="3 4" key="1">
    <citation type="submission" date="2023-02" db="EMBL/GenBank/DDBJ databases">
        <title>Dictyobacter halimunensis sp. nov., a new member of the class Ktedonobacteria from forest soil in a geothermal area.</title>
        <authorList>
            <person name="Rachmania M.K."/>
            <person name="Ningsih F."/>
            <person name="Sakai Y."/>
            <person name="Yabe S."/>
            <person name="Yokota A."/>
            <person name="Sjamsuridzal W."/>
        </authorList>
    </citation>
    <scope>NUCLEOTIDE SEQUENCE [LARGE SCALE GENOMIC DNA]</scope>
    <source>
        <strain evidence="3 4">S3.2.2.5</strain>
    </source>
</reference>
<dbReference type="RefSeq" id="WP_338247390.1">
    <property type="nucleotide sequence ID" value="NZ_BSRI01000001.1"/>
</dbReference>
<comment type="caution">
    <text evidence="3">The sequence shown here is derived from an EMBL/GenBank/DDBJ whole genome shotgun (WGS) entry which is preliminary data.</text>
</comment>
<dbReference type="Pfam" id="PF13411">
    <property type="entry name" value="MerR_1"/>
    <property type="match status" value="1"/>
</dbReference>
<sequence>MMLKIGEFARLGQVSVATLRHYDSCGLLKPSMLDADTGYRYYTLEQLPRLNRILALKDLGFPLEQIACLLAGDLSLEQLRVLFERKQASVQQVIEAEQARLTRIAARIRQLEKEEIMPDYEVVIKYAEPLLVASARDRRLPGGHEKGRLYQVVIAYLDQQRASYLLPELVIWHSRHQQYDGEIFVDLEVAIPLRQPVVGNEQVKIQTLSGSLVASTIHKGNDLALGKAFITMHHWIEENGYRHIGPVRQRPLQHDPQMQPANFIVELQFPISRTNTITTEPPAAYKRII</sequence>
<organism evidence="3 4">
    <name type="scientific">Dictyobacter halimunensis</name>
    <dbReference type="NCBI Taxonomy" id="3026934"/>
    <lineage>
        <taxon>Bacteria</taxon>
        <taxon>Bacillati</taxon>
        <taxon>Chloroflexota</taxon>
        <taxon>Ktedonobacteria</taxon>
        <taxon>Ktedonobacterales</taxon>
        <taxon>Dictyobacteraceae</taxon>
        <taxon>Dictyobacter</taxon>
    </lineage>
</organism>
<keyword evidence="1" id="KW-0238">DNA-binding</keyword>
<dbReference type="InterPro" id="IPR000551">
    <property type="entry name" value="MerR-type_HTH_dom"/>
</dbReference>
<dbReference type="InterPro" id="IPR009061">
    <property type="entry name" value="DNA-bd_dom_put_sf"/>
</dbReference>
<dbReference type="SUPFAM" id="SSF46955">
    <property type="entry name" value="Putative DNA-binding domain"/>
    <property type="match status" value="1"/>
</dbReference>
<dbReference type="Gene3D" id="3.20.80.10">
    <property type="entry name" value="Regulatory factor, effector binding domain"/>
    <property type="match status" value="1"/>
</dbReference>
<dbReference type="EMBL" id="BSRI01000001">
    <property type="protein sequence ID" value="GLV53680.1"/>
    <property type="molecule type" value="Genomic_DNA"/>
</dbReference>
<dbReference type="PANTHER" id="PTHR30204">
    <property type="entry name" value="REDOX-CYCLING DRUG-SENSING TRANSCRIPTIONAL ACTIVATOR SOXR"/>
    <property type="match status" value="1"/>
</dbReference>
<protein>
    <submittedName>
        <fullName evidence="3">MerR family transcriptional regulator</fullName>
    </submittedName>
</protein>
<dbReference type="InterPro" id="IPR010499">
    <property type="entry name" value="AraC_E-bd"/>
</dbReference>
<dbReference type="SMART" id="SM00422">
    <property type="entry name" value="HTH_MERR"/>
    <property type="match status" value="1"/>
</dbReference>
<evidence type="ECO:0000313" key="4">
    <source>
        <dbReference type="Proteomes" id="UP001344906"/>
    </source>
</evidence>
<dbReference type="Proteomes" id="UP001344906">
    <property type="component" value="Unassembled WGS sequence"/>
</dbReference>
<dbReference type="InterPro" id="IPR047057">
    <property type="entry name" value="MerR_fam"/>
</dbReference>
<name>A0ABQ6FM93_9CHLR</name>
<evidence type="ECO:0000259" key="2">
    <source>
        <dbReference type="PROSITE" id="PS50937"/>
    </source>
</evidence>
<proteinExistence type="predicted"/>
<dbReference type="InterPro" id="IPR029442">
    <property type="entry name" value="GyrI-like"/>
</dbReference>
<dbReference type="PROSITE" id="PS50937">
    <property type="entry name" value="HTH_MERR_2"/>
    <property type="match status" value="1"/>
</dbReference>
<keyword evidence="4" id="KW-1185">Reference proteome</keyword>
<dbReference type="PANTHER" id="PTHR30204:SF97">
    <property type="entry name" value="MERR FAMILY REGULATORY PROTEIN"/>
    <property type="match status" value="1"/>
</dbReference>
<dbReference type="InterPro" id="IPR011256">
    <property type="entry name" value="Reg_factor_effector_dom_sf"/>
</dbReference>
<dbReference type="Pfam" id="PF06445">
    <property type="entry name" value="GyrI-like"/>
    <property type="match status" value="1"/>
</dbReference>
<dbReference type="Gene3D" id="1.10.1660.10">
    <property type="match status" value="1"/>
</dbReference>
<evidence type="ECO:0000256" key="1">
    <source>
        <dbReference type="ARBA" id="ARBA00023125"/>
    </source>
</evidence>
<accession>A0ABQ6FM93</accession>
<dbReference type="SUPFAM" id="SSF55136">
    <property type="entry name" value="Probable bacterial effector-binding domain"/>
    <property type="match status" value="1"/>
</dbReference>